<feature type="compositionally biased region" description="Polar residues" evidence="1">
    <location>
        <begin position="623"/>
        <end position="640"/>
    </location>
</feature>
<name>A0AAE0YG06_9GAST</name>
<dbReference type="Gene3D" id="3.10.20.90">
    <property type="entry name" value="Phosphatidylinositol 3-kinase Catalytic Subunit, Chain A, domain 1"/>
    <property type="match status" value="1"/>
</dbReference>
<feature type="compositionally biased region" description="Polar residues" evidence="1">
    <location>
        <begin position="945"/>
        <end position="954"/>
    </location>
</feature>
<organism evidence="2 3">
    <name type="scientific">Elysia crispata</name>
    <name type="common">lettuce slug</name>
    <dbReference type="NCBI Taxonomy" id="231223"/>
    <lineage>
        <taxon>Eukaryota</taxon>
        <taxon>Metazoa</taxon>
        <taxon>Spiralia</taxon>
        <taxon>Lophotrochozoa</taxon>
        <taxon>Mollusca</taxon>
        <taxon>Gastropoda</taxon>
        <taxon>Heterobranchia</taxon>
        <taxon>Euthyneura</taxon>
        <taxon>Panpulmonata</taxon>
        <taxon>Sacoglossa</taxon>
        <taxon>Placobranchoidea</taxon>
        <taxon>Plakobranchidae</taxon>
        <taxon>Elysia</taxon>
    </lineage>
</organism>
<sequence length="1380" mass="153616">MELDDHDKDIPIWFNGTERWMAGLTRRTTCDDVIYAILYSSGLHEAEATDNYAIFEKWREVERPLSSRTKILKVWAFWGEEQPNVSLSMRSLNDYFLPGESSLYMRSRRRHKKQSRQRSSRHSPTCKCHDRRSCGECCRLKSLEHLVKLVVNQERKLQDITDHIVDTDRLIEKHEGRIHEHRVQQNGLDYVQDSYLNSHSSGSGSSSSVDSATLSVATLDLNEARGVFAQSSLAELGEITRMCDQLNHLERCLAVEKAKEQELELEVGKIRQGRGQEEREGEEANTGLEEARVELLRAVTSHVTQEYNERMVDRRMESCLAEVQDRTAFLQALHNQLAEVESRMASNTGGEPVRSDSVSLTHPLDGLSSDSDGDVFVQTQPPEHSHEPSHQASPSLHCFDKMVPHNSRPNQQGHMSLGHIGMSRTQDSPAGTDKNLSSPTPSKSMTGRGRFARDPIRRGVGSTAHSTTNSKEHFHSTHFDISKNGEKENNEKYSGSVFPQPSATGQSYLPSPLSSKLPNPGISLNATSERDNIDPVNIGRTEEMDSADGKVSKRLGQSSENPNSQRLTPKTESGFDRTGQSVISGSPGSGQCTNSSKRFPGGARLVRNSAVNSVGSCGDISNLGTSSPSAGIGVSGQSKSGFGGRERQRAGQTLAPRRSRSADRDRSHSQGHRGKVNARGQKQSVQQYYDSGHNSEEERVNNIEVVSSYGLDTSLVGNDSWNQPNFHDRNKQRFELEPNNTDFSQSAAFRRGAPVSFQNKVPSISKDNTLSSHTTNNSDKSPSNPHQNSAIYDSNKDNWKQHSNGGHSYFSVFEQNKPAPGQNVQSISNKALNRSTGFIFRMANKGKLDKPANSNTVVGGNEKSPLQNGYSLKTLHDLRNGLRDTQGSGQRNDALFAQGIAGNSQDKQQPNSSPLSGNNYGAQPQTRTGLSSQDNARSIPPGKSSEFNISQNNQRLRQPVRATNSINFAHGSQPSPVTNVETNPSRGALYHIVSQKLNASKEKIRLNSMQDAGKDQTDKNGSTSRNETQSSSRQFYNQEPKTKEIATSGEMARGSWYQKQQKSMPPTTPVFSSTSVTNTTDHSTRQSSYRVPPPKSSHNVSSPMVADPKAFNNDISKYPQQRELSAHSFKDAGNSSFPKQGYDHHQQYQHHQQQQHHQNNQTPYQGQQQKSFLPHHPYQQHSVHHHQQQQQSQYHHYHHQNGPVPNGYNRSQDQVLSHHHEETTPQLTTSEEIPYRRSALNPHFYDMNKTEEKFRSEQTAANPQHNKRAIVNGSVGVVEFQHNDSTRIMSYLQQTNSGFLKNLKSSALPQSLSASRSTNSNMMTSNGRVTAPPTLTSQKPDHFDLNEPRKMKAKMEDSNDSDTGLSSMHSDETANMETLV</sequence>
<evidence type="ECO:0000313" key="2">
    <source>
        <dbReference type="EMBL" id="KAK3743668.1"/>
    </source>
</evidence>
<feature type="compositionally biased region" description="Low complexity" evidence="1">
    <location>
        <begin position="1069"/>
        <end position="1080"/>
    </location>
</feature>
<dbReference type="CDD" id="cd16123">
    <property type="entry name" value="RA_RASSF7_like"/>
    <property type="match status" value="1"/>
</dbReference>
<dbReference type="InterPro" id="IPR033593">
    <property type="entry name" value="N-RASSF"/>
</dbReference>
<feature type="compositionally biased region" description="Polar residues" evidence="1">
    <location>
        <begin position="680"/>
        <end position="689"/>
    </location>
</feature>
<feature type="region of interest" description="Disordered" evidence="1">
    <location>
        <begin position="847"/>
        <end position="870"/>
    </location>
</feature>
<protein>
    <recommendedName>
        <fullName evidence="4">Ras-associating domain-containing protein</fullName>
    </recommendedName>
</protein>
<feature type="compositionally biased region" description="Polar residues" evidence="1">
    <location>
        <begin position="902"/>
        <end position="936"/>
    </location>
</feature>
<feature type="compositionally biased region" description="Low complexity" evidence="1">
    <location>
        <begin position="1317"/>
        <end position="1326"/>
    </location>
</feature>
<feature type="region of interest" description="Disordered" evidence="1">
    <location>
        <begin position="342"/>
        <end position="600"/>
    </location>
</feature>
<feature type="compositionally biased region" description="Basic and acidic residues" evidence="1">
    <location>
        <begin position="540"/>
        <end position="551"/>
    </location>
</feature>
<feature type="compositionally biased region" description="Polar residues" evidence="1">
    <location>
        <begin position="497"/>
        <end position="508"/>
    </location>
</feature>
<evidence type="ECO:0000256" key="1">
    <source>
        <dbReference type="SAM" id="MobiDB-lite"/>
    </source>
</evidence>
<feature type="region of interest" description="Disordered" evidence="1">
    <location>
        <begin position="1130"/>
        <end position="1236"/>
    </location>
</feature>
<proteinExistence type="predicted"/>
<dbReference type="Proteomes" id="UP001283361">
    <property type="component" value="Unassembled WGS sequence"/>
</dbReference>
<reference evidence="2" key="1">
    <citation type="journal article" date="2023" name="G3 (Bethesda)">
        <title>A reference genome for the long-term kleptoplast-retaining sea slug Elysia crispata morphotype clarki.</title>
        <authorList>
            <person name="Eastman K.E."/>
            <person name="Pendleton A.L."/>
            <person name="Shaikh M.A."/>
            <person name="Suttiyut T."/>
            <person name="Ogas R."/>
            <person name="Tomko P."/>
            <person name="Gavelis G."/>
            <person name="Widhalm J.R."/>
            <person name="Wisecaver J.H."/>
        </authorList>
    </citation>
    <scope>NUCLEOTIDE SEQUENCE</scope>
    <source>
        <strain evidence="2">ECLA1</strain>
    </source>
</reference>
<feature type="compositionally biased region" description="Polar residues" evidence="1">
    <location>
        <begin position="555"/>
        <end position="571"/>
    </location>
</feature>
<dbReference type="EMBL" id="JAWDGP010006299">
    <property type="protein sequence ID" value="KAK3743668.1"/>
    <property type="molecule type" value="Genomic_DNA"/>
</dbReference>
<keyword evidence="3" id="KW-1185">Reference proteome</keyword>
<feature type="compositionally biased region" description="Low complexity" evidence="1">
    <location>
        <begin position="509"/>
        <end position="518"/>
    </location>
</feature>
<evidence type="ECO:0000313" key="3">
    <source>
        <dbReference type="Proteomes" id="UP001283361"/>
    </source>
</evidence>
<dbReference type="PANTHER" id="PTHR15286">
    <property type="entry name" value="RAS-ASSOCIATING DOMAIN CONTAINING PROTEIN"/>
    <property type="match status" value="1"/>
</dbReference>
<dbReference type="InterPro" id="IPR029071">
    <property type="entry name" value="Ubiquitin-like_domsf"/>
</dbReference>
<feature type="region of interest" description="Disordered" evidence="1">
    <location>
        <begin position="106"/>
        <end position="126"/>
    </location>
</feature>
<feature type="compositionally biased region" description="Low complexity" evidence="1">
    <location>
        <begin position="1149"/>
        <end position="1181"/>
    </location>
</feature>
<evidence type="ECO:0008006" key="4">
    <source>
        <dbReference type="Google" id="ProtNLM"/>
    </source>
</evidence>
<feature type="compositionally biased region" description="Basic and acidic residues" evidence="1">
    <location>
        <begin position="470"/>
        <end position="491"/>
    </location>
</feature>
<feature type="region of interest" description="Disordered" evidence="1">
    <location>
        <begin position="1007"/>
        <end position="1112"/>
    </location>
</feature>
<feature type="region of interest" description="Disordered" evidence="1">
    <location>
        <begin position="902"/>
        <end position="954"/>
    </location>
</feature>
<feature type="compositionally biased region" description="Polar residues" evidence="1">
    <location>
        <begin position="852"/>
        <end position="870"/>
    </location>
</feature>
<feature type="region of interest" description="Disordered" evidence="1">
    <location>
        <begin position="623"/>
        <end position="701"/>
    </location>
</feature>
<feature type="region of interest" description="Disordered" evidence="1">
    <location>
        <begin position="750"/>
        <end position="825"/>
    </location>
</feature>
<feature type="compositionally biased region" description="Polar residues" evidence="1">
    <location>
        <begin position="578"/>
        <end position="597"/>
    </location>
</feature>
<feature type="region of interest" description="Disordered" evidence="1">
    <location>
        <begin position="716"/>
        <end position="738"/>
    </location>
</feature>
<feature type="compositionally biased region" description="Basic and acidic residues" evidence="1">
    <location>
        <begin position="726"/>
        <end position="736"/>
    </location>
</feature>
<feature type="compositionally biased region" description="Polar residues" evidence="1">
    <location>
        <begin position="1361"/>
        <end position="1380"/>
    </location>
</feature>
<feature type="compositionally biased region" description="Basic and acidic residues" evidence="1">
    <location>
        <begin position="1339"/>
        <end position="1357"/>
    </location>
</feature>
<feature type="compositionally biased region" description="Basic residues" evidence="1">
    <location>
        <begin position="106"/>
        <end position="121"/>
    </location>
</feature>
<comment type="caution">
    <text evidence="2">The sequence shown here is derived from an EMBL/GenBank/DDBJ whole genome shotgun (WGS) entry which is preliminary data.</text>
</comment>
<feature type="compositionally biased region" description="Polar residues" evidence="1">
    <location>
        <begin position="716"/>
        <end position="725"/>
    </location>
</feature>
<feature type="compositionally biased region" description="Polar residues" evidence="1">
    <location>
        <begin position="756"/>
        <end position="792"/>
    </location>
</feature>
<dbReference type="SUPFAM" id="SSF54236">
    <property type="entry name" value="Ubiquitin-like"/>
    <property type="match status" value="1"/>
</dbReference>
<feature type="compositionally biased region" description="Polar residues" evidence="1">
    <location>
        <begin position="423"/>
        <end position="445"/>
    </location>
</feature>
<accession>A0AAE0YG06</accession>
<feature type="compositionally biased region" description="Polar residues" evidence="1">
    <location>
        <begin position="1019"/>
        <end position="1039"/>
    </location>
</feature>
<feature type="region of interest" description="Disordered" evidence="1">
    <location>
        <begin position="1310"/>
        <end position="1380"/>
    </location>
</feature>
<dbReference type="PANTHER" id="PTHR15286:SF1">
    <property type="entry name" value="FI07216P"/>
    <property type="match status" value="1"/>
</dbReference>
<gene>
    <name evidence="2" type="ORF">RRG08_030790</name>
</gene>